<reference evidence="2 3" key="1">
    <citation type="submission" date="2024-01" db="EMBL/GenBank/DDBJ databases">
        <title>The complete chloroplast genome sequence of Lithospermum erythrorhizon: insights into the phylogenetic relationship among Boraginaceae species and the maternal lineages of purple gromwells.</title>
        <authorList>
            <person name="Okada T."/>
            <person name="Watanabe K."/>
        </authorList>
    </citation>
    <scope>NUCLEOTIDE SEQUENCE [LARGE SCALE GENOMIC DNA]</scope>
</reference>
<dbReference type="EMBL" id="BAABME010014285">
    <property type="protein sequence ID" value="GAA0187039.1"/>
    <property type="molecule type" value="Genomic_DNA"/>
</dbReference>
<evidence type="ECO:0000313" key="2">
    <source>
        <dbReference type="EMBL" id="GAA0187039.1"/>
    </source>
</evidence>
<protein>
    <submittedName>
        <fullName evidence="2">Uncharacterized protein</fullName>
    </submittedName>
</protein>
<comment type="caution">
    <text evidence="2">The sequence shown here is derived from an EMBL/GenBank/DDBJ whole genome shotgun (WGS) entry which is preliminary data.</text>
</comment>
<organism evidence="2 3">
    <name type="scientific">Lithospermum erythrorhizon</name>
    <name type="common">Purple gromwell</name>
    <name type="synonym">Lithospermum officinale var. erythrorhizon</name>
    <dbReference type="NCBI Taxonomy" id="34254"/>
    <lineage>
        <taxon>Eukaryota</taxon>
        <taxon>Viridiplantae</taxon>
        <taxon>Streptophyta</taxon>
        <taxon>Embryophyta</taxon>
        <taxon>Tracheophyta</taxon>
        <taxon>Spermatophyta</taxon>
        <taxon>Magnoliopsida</taxon>
        <taxon>eudicotyledons</taxon>
        <taxon>Gunneridae</taxon>
        <taxon>Pentapetalae</taxon>
        <taxon>asterids</taxon>
        <taxon>lamiids</taxon>
        <taxon>Boraginales</taxon>
        <taxon>Boraginaceae</taxon>
        <taxon>Boraginoideae</taxon>
        <taxon>Lithospermeae</taxon>
        <taxon>Lithospermum</taxon>
    </lineage>
</organism>
<dbReference type="Proteomes" id="UP001454036">
    <property type="component" value="Unassembled WGS sequence"/>
</dbReference>
<gene>
    <name evidence="2" type="ORF">LIER_34327</name>
</gene>
<evidence type="ECO:0000256" key="1">
    <source>
        <dbReference type="SAM" id="MobiDB-lite"/>
    </source>
</evidence>
<evidence type="ECO:0000313" key="3">
    <source>
        <dbReference type="Proteomes" id="UP001454036"/>
    </source>
</evidence>
<dbReference type="AlphaFoldDB" id="A0AAV3S2P7"/>
<keyword evidence="3" id="KW-1185">Reference proteome</keyword>
<accession>A0AAV3S2P7</accession>
<feature type="compositionally biased region" description="Basic and acidic residues" evidence="1">
    <location>
        <begin position="21"/>
        <end position="45"/>
    </location>
</feature>
<proteinExistence type="predicted"/>
<sequence>MKMLANKYLLLRRSLKVPRKERKETNEKEQRNPERRVPPKPEKDYGPLLINVYQFPWKEVEDDHVEDQVNPEQETSNVPIGDFRCTVSALRIYILNDPTVAS</sequence>
<feature type="region of interest" description="Disordered" evidence="1">
    <location>
        <begin position="15"/>
        <end position="46"/>
    </location>
</feature>
<name>A0AAV3S2P7_LITER</name>